<dbReference type="InterPro" id="IPR021647">
    <property type="entry name" value="CusF_Ec"/>
</dbReference>
<feature type="signal peptide" evidence="1">
    <location>
        <begin position="1"/>
        <end position="21"/>
    </location>
</feature>
<evidence type="ECO:0000313" key="2">
    <source>
        <dbReference type="EMBL" id="GEP29048.1"/>
    </source>
</evidence>
<feature type="chain" id="PRO_5021703446" description="RND transporter" evidence="1">
    <location>
        <begin position="22"/>
        <end position="124"/>
    </location>
</feature>
<keyword evidence="1" id="KW-0732">Signal</keyword>
<evidence type="ECO:0000313" key="3">
    <source>
        <dbReference type="Proteomes" id="UP000321337"/>
    </source>
</evidence>
<name>A0A512L3L3_9PROT</name>
<dbReference type="Gene3D" id="2.40.50.320">
    <property type="entry name" value="Copper binding periplasmic protein CusF"/>
    <property type="match status" value="1"/>
</dbReference>
<dbReference type="Pfam" id="PF11604">
    <property type="entry name" value="CusF_Ec"/>
    <property type="match status" value="1"/>
</dbReference>
<proteinExistence type="predicted"/>
<gene>
    <name evidence="2" type="ORF">TPL01_01860</name>
</gene>
<reference evidence="2 3" key="1">
    <citation type="submission" date="2019-07" db="EMBL/GenBank/DDBJ databases">
        <title>Whole genome shotgun sequence of Thiobacillus plumbophilus NBRC 107929.</title>
        <authorList>
            <person name="Hosoyama A."/>
            <person name="Uohara A."/>
            <person name="Ohji S."/>
            <person name="Ichikawa N."/>
        </authorList>
    </citation>
    <scope>NUCLEOTIDE SEQUENCE [LARGE SCALE GENOMIC DNA]</scope>
    <source>
        <strain evidence="2 3">NBRC 107929</strain>
    </source>
</reference>
<protein>
    <recommendedName>
        <fullName evidence="4">RND transporter</fullName>
    </recommendedName>
</protein>
<organism evidence="2 3">
    <name type="scientific">Sulfuriferula plumbiphila</name>
    <dbReference type="NCBI Taxonomy" id="171865"/>
    <lineage>
        <taxon>Bacteria</taxon>
        <taxon>Pseudomonadati</taxon>
        <taxon>Pseudomonadota</taxon>
        <taxon>Betaproteobacteria</taxon>
        <taxon>Nitrosomonadales</taxon>
        <taxon>Sulfuricellaceae</taxon>
        <taxon>Sulfuriferula</taxon>
    </lineage>
</organism>
<dbReference type="Proteomes" id="UP000321337">
    <property type="component" value="Unassembled WGS sequence"/>
</dbReference>
<comment type="caution">
    <text evidence="2">The sequence shown here is derived from an EMBL/GenBank/DDBJ whole genome shotgun (WGS) entry which is preliminary data.</text>
</comment>
<dbReference type="InterPro" id="IPR042230">
    <property type="entry name" value="CusF_sf"/>
</dbReference>
<dbReference type="EMBL" id="BKAD01000001">
    <property type="protein sequence ID" value="GEP29048.1"/>
    <property type="molecule type" value="Genomic_DNA"/>
</dbReference>
<dbReference type="OrthoDB" id="9180744at2"/>
<dbReference type="AlphaFoldDB" id="A0A512L3L3"/>
<dbReference type="RefSeq" id="WP_147069815.1">
    <property type="nucleotide sequence ID" value="NZ_AP021884.1"/>
</dbReference>
<evidence type="ECO:0008006" key="4">
    <source>
        <dbReference type="Google" id="ProtNLM"/>
    </source>
</evidence>
<keyword evidence="3" id="KW-1185">Reference proteome</keyword>
<sequence length="124" mass="13004">MLLKFSPVFALLLTLSGTAVAAAEHHGTSAGQAKLASAESSLPLIDGEVKKVDKDAGKLTLKHGPITNLGMPAMTMVFRVKDAAMLEQVKNGDKIRFAADKVGGALTVMHLEPVDEAGKNPQVK</sequence>
<evidence type="ECO:0000256" key="1">
    <source>
        <dbReference type="SAM" id="SignalP"/>
    </source>
</evidence>
<accession>A0A512L3L3</accession>